<dbReference type="SUPFAM" id="SSF56112">
    <property type="entry name" value="Protein kinase-like (PK-like)"/>
    <property type="match status" value="1"/>
</dbReference>
<dbReference type="OrthoDB" id="2801014at2"/>
<dbReference type="InterPro" id="IPR002575">
    <property type="entry name" value="Aminoglycoside_PTrfase"/>
</dbReference>
<evidence type="ECO:0000313" key="3">
    <source>
        <dbReference type="Proteomes" id="UP000187074"/>
    </source>
</evidence>
<name>A0A1R1B292_PAELA</name>
<reference evidence="2 3" key="1">
    <citation type="submission" date="2016-11" db="EMBL/GenBank/DDBJ databases">
        <title>Paenibacillus species isolates.</title>
        <authorList>
            <person name="Beno S.M."/>
        </authorList>
    </citation>
    <scope>NUCLEOTIDE SEQUENCE [LARGE SCALE GENOMIC DNA]</scope>
    <source>
        <strain evidence="2 3">FSL F4-0100</strain>
    </source>
</reference>
<keyword evidence="2" id="KW-0808">Transferase</keyword>
<dbReference type="RefSeq" id="WP_076322959.1">
    <property type="nucleotide sequence ID" value="NZ_MRTF01000004.1"/>
</dbReference>
<proteinExistence type="predicted"/>
<dbReference type="STRING" id="1401.BK123_13760"/>
<organism evidence="2 3">
    <name type="scientific">Paenibacillus lautus</name>
    <name type="common">Bacillus lautus</name>
    <dbReference type="NCBI Taxonomy" id="1401"/>
    <lineage>
        <taxon>Bacteria</taxon>
        <taxon>Bacillati</taxon>
        <taxon>Bacillota</taxon>
        <taxon>Bacilli</taxon>
        <taxon>Bacillales</taxon>
        <taxon>Paenibacillaceae</taxon>
        <taxon>Paenibacillus</taxon>
    </lineage>
</organism>
<dbReference type="EMBL" id="MRTF01000004">
    <property type="protein sequence ID" value="OME92933.1"/>
    <property type="molecule type" value="Genomic_DNA"/>
</dbReference>
<feature type="domain" description="Aminoglycoside phosphotransferase" evidence="1">
    <location>
        <begin position="38"/>
        <end position="280"/>
    </location>
</feature>
<dbReference type="Proteomes" id="UP000187074">
    <property type="component" value="Unassembled WGS sequence"/>
</dbReference>
<dbReference type="AlphaFoldDB" id="A0A1R1B292"/>
<dbReference type="InterPro" id="IPR051678">
    <property type="entry name" value="AGP_Transferase"/>
</dbReference>
<dbReference type="Gene3D" id="3.30.200.20">
    <property type="entry name" value="Phosphorylase Kinase, domain 1"/>
    <property type="match status" value="1"/>
</dbReference>
<dbReference type="GO" id="GO:0016740">
    <property type="term" value="F:transferase activity"/>
    <property type="evidence" value="ECO:0007669"/>
    <property type="project" value="UniProtKB-KW"/>
</dbReference>
<comment type="caution">
    <text evidence="2">The sequence shown here is derived from an EMBL/GenBank/DDBJ whole genome shotgun (WGS) entry which is preliminary data.</text>
</comment>
<dbReference type="InterPro" id="IPR011009">
    <property type="entry name" value="Kinase-like_dom_sf"/>
</dbReference>
<dbReference type="Gene3D" id="3.90.1200.10">
    <property type="match status" value="1"/>
</dbReference>
<gene>
    <name evidence="2" type="ORF">BK123_13760</name>
</gene>
<dbReference type="PANTHER" id="PTHR21310">
    <property type="entry name" value="AMINOGLYCOSIDE PHOSPHOTRANSFERASE-RELATED-RELATED"/>
    <property type="match status" value="1"/>
</dbReference>
<protein>
    <submittedName>
        <fullName evidence="2">Phosphotransferase</fullName>
    </submittedName>
</protein>
<accession>A0A1R1B292</accession>
<evidence type="ECO:0000259" key="1">
    <source>
        <dbReference type="Pfam" id="PF01636"/>
    </source>
</evidence>
<evidence type="ECO:0000313" key="2">
    <source>
        <dbReference type="EMBL" id="OME92933.1"/>
    </source>
</evidence>
<dbReference type="Pfam" id="PF01636">
    <property type="entry name" value="APH"/>
    <property type="match status" value="1"/>
</dbReference>
<sequence length="337" mass="38989">MTTEIFFSTNSIGHVTNEQLQAMLNRHHLGNLISAEKTSEGVGNQTLFINSSQGSYVLKGNPLYTGQLVEEKFYTDYLQEYTSLPLSAPYLLDESIDIFGWCYAIMPRLHGVHMNEPQLRAGLGAADRIDIASSAANILNEMHGWKVDQYGELDPKTRRIRPFEGSYKEWLYHRIRFWLQDAKQYSQITPTDTEWVEEVLRDSADEFDKHGSPTFVMGDFKAENMLVAYDTACQEWRISGIFDFTTGYFGDGTADLPKMVIMYWDFEEQEVARHFIQMYLQGSANKEGFVDRFRVHMLHQRILDWGCAKAMGAVTWDPQLTFSEWAKDYVYAMDYLR</sequence>